<dbReference type="AlphaFoldDB" id="A0A820RPP4"/>
<evidence type="ECO:0000313" key="1">
    <source>
        <dbReference type="EMBL" id="CAF4438404.1"/>
    </source>
</evidence>
<evidence type="ECO:0000313" key="2">
    <source>
        <dbReference type="Proteomes" id="UP000663881"/>
    </source>
</evidence>
<organism evidence="1 2">
    <name type="scientific">Adineta steineri</name>
    <dbReference type="NCBI Taxonomy" id="433720"/>
    <lineage>
        <taxon>Eukaryota</taxon>
        <taxon>Metazoa</taxon>
        <taxon>Spiralia</taxon>
        <taxon>Gnathifera</taxon>
        <taxon>Rotifera</taxon>
        <taxon>Eurotatoria</taxon>
        <taxon>Bdelloidea</taxon>
        <taxon>Adinetida</taxon>
        <taxon>Adinetidae</taxon>
        <taxon>Adineta</taxon>
    </lineage>
</organism>
<name>A0A820RPP4_9BILA</name>
<gene>
    <name evidence="1" type="ORF">OKA104_LOCUS53481</name>
</gene>
<feature type="non-terminal residue" evidence="1">
    <location>
        <position position="59"/>
    </location>
</feature>
<protein>
    <submittedName>
        <fullName evidence="1">Uncharacterized protein</fullName>
    </submittedName>
</protein>
<dbReference type="Proteomes" id="UP000663881">
    <property type="component" value="Unassembled WGS sequence"/>
</dbReference>
<reference evidence="1" key="1">
    <citation type="submission" date="2021-02" db="EMBL/GenBank/DDBJ databases">
        <authorList>
            <person name="Nowell W R."/>
        </authorList>
    </citation>
    <scope>NUCLEOTIDE SEQUENCE</scope>
</reference>
<accession>A0A820RPP4</accession>
<sequence length="59" mass="6634">MANETQEDLNDFLSKVDDIHRLVQNLSSNDTNDVSKAMQESDVLLKEISKTGVNRTVIN</sequence>
<proteinExistence type="predicted"/>
<comment type="caution">
    <text evidence="1">The sequence shown here is derived from an EMBL/GenBank/DDBJ whole genome shotgun (WGS) entry which is preliminary data.</text>
</comment>
<dbReference type="EMBL" id="CAJOAY010033391">
    <property type="protein sequence ID" value="CAF4438404.1"/>
    <property type="molecule type" value="Genomic_DNA"/>
</dbReference>